<dbReference type="SUPFAM" id="SSF56327">
    <property type="entry name" value="LDH C-terminal domain-like"/>
    <property type="match status" value="1"/>
</dbReference>
<evidence type="ECO:0000313" key="5">
    <source>
        <dbReference type="Proteomes" id="UP001595834"/>
    </source>
</evidence>
<keyword evidence="1" id="KW-0560">Oxidoreductase</keyword>
<dbReference type="InterPro" id="IPR036291">
    <property type="entry name" value="NAD(P)-bd_dom_sf"/>
</dbReference>
<evidence type="ECO:0000313" key="4">
    <source>
        <dbReference type="EMBL" id="MFC4961074.1"/>
    </source>
</evidence>
<dbReference type="InterPro" id="IPR001557">
    <property type="entry name" value="L-lactate/malate_DH"/>
</dbReference>
<keyword evidence="2" id="KW-0520">NAD</keyword>
<comment type="caution">
    <text evidence="4">The sequence shown here is derived from an EMBL/GenBank/DDBJ whole genome shotgun (WGS) entry which is preliminary data.</text>
</comment>
<dbReference type="Gene3D" id="3.90.110.10">
    <property type="entry name" value="Lactate dehydrogenase/glycoside hydrolase, family 4, C-terminal"/>
    <property type="match status" value="1"/>
</dbReference>
<keyword evidence="5" id="KW-1185">Reference proteome</keyword>
<dbReference type="Gene3D" id="3.40.50.720">
    <property type="entry name" value="NAD(P)-binding Rossmann-like Domain"/>
    <property type="match status" value="1"/>
</dbReference>
<dbReference type="InterPro" id="IPR015955">
    <property type="entry name" value="Lactate_DH/Glyco_Ohase_4_C"/>
</dbReference>
<organism evidence="4 5">
    <name type="scientific">Streptomyces mauvecolor</name>
    <dbReference type="NCBI Taxonomy" id="58345"/>
    <lineage>
        <taxon>Bacteria</taxon>
        <taxon>Bacillati</taxon>
        <taxon>Actinomycetota</taxon>
        <taxon>Actinomycetes</taxon>
        <taxon>Kitasatosporales</taxon>
        <taxon>Streptomycetaceae</taxon>
        <taxon>Streptomyces</taxon>
    </lineage>
</organism>
<dbReference type="InterPro" id="IPR001236">
    <property type="entry name" value="Lactate/malate_DH_N"/>
</dbReference>
<dbReference type="PIRSF" id="PIRSF000102">
    <property type="entry name" value="Lac_mal_DH"/>
    <property type="match status" value="1"/>
</dbReference>
<sequence length="301" mass="30555">MTGHTVGIVGAGAVGQTVGALLVTAPWCTGVKVVSRTAPAAAGLACDLEDLAAVTGSPARVSHARGPGELAACDAAVICPRALFTNSARTDVRMAGLAANAPVIARLARDLNGYRGVVIVVTNPVDVMTRLFAEVAGINRVFGIGSHTDTARYRIALAHRLRVPLAAVGAHVVGEHGDSAVPCATTLHGHALDLIPDGAVADARSRPALINAGIGRTRCGPAGAVLAALTHALGLTDGTLELSTRHQGAWIGVPVQFTAGQPTVALPRLTPDQDTALAAAADKLDTAYRAAAPYLPRRTAS</sequence>
<gene>
    <name evidence="4" type="ORF">ACFPFX_32770</name>
</gene>
<dbReference type="InterPro" id="IPR018177">
    <property type="entry name" value="L-lactate_DH_AS"/>
</dbReference>
<dbReference type="PRINTS" id="PR00086">
    <property type="entry name" value="LLDHDRGNASE"/>
</dbReference>
<dbReference type="PANTHER" id="PTHR43128">
    <property type="entry name" value="L-2-HYDROXYCARBOXYLATE DEHYDROGENASE (NAD(P)(+))"/>
    <property type="match status" value="1"/>
</dbReference>
<proteinExistence type="predicted"/>
<protein>
    <submittedName>
        <fullName evidence="4">Lactate dehydrogenase</fullName>
    </submittedName>
</protein>
<dbReference type="PANTHER" id="PTHR43128:SF16">
    <property type="entry name" value="L-LACTATE DEHYDROGENASE"/>
    <property type="match status" value="1"/>
</dbReference>
<dbReference type="PROSITE" id="PS00064">
    <property type="entry name" value="L_LDH"/>
    <property type="match status" value="1"/>
</dbReference>
<feature type="domain" description="Lactate/malate dehydrogenase N-terminal" evidence="3">
    <location>
        <begin position="6"/>
        <end position="139"/>
    </location>
</feature>
<accession>A0ABV9UXU5</accession>
<dbReference type="SUPFAM" id="SSF51735">
    <property type="entry name" value="NAD(P)-binding Rossmann-fold domains"/>
    <property type="match status" value="1"/>
</dbReference>
<name>A0ABV9UXU5_9ACTN</name>
<evidence type="ECO:0000259" key="3">
    <source>
        <dbReference type="Pfam" id="PF00056"/>
    </source>
</evidence>
<dbReference type="EMBL" id="JBHSIZ010000042">
    <property type="protein sequence ID" value="MFC4961074.1"/>
    <property type="molecule type" value="Genomic_DNA"/>
</dbReference>
<evidence type="ECO:0000256" key="2">
    <source>
        <dbReference type="ARBA" id="ARBA00023027"/>
    </source>
</evidence>
<dbReference type="Pfam" id="PF00056">
    <property type="entry name" value="Ldh_1_N"/>
    <property type="match status" value="1"/>
</dbReference>
<dbReference type="RefSeq" id="WP_344380692.1">
    <property type="nucleotide sequence ID" value="NZ_BAAASQ010000052.1"/>
</dbReference>
<reference evidence="5" key="1">
    <citation type="journal article" date="2019" name="Int. J. Syst. Evol. Microbiol.">
        <title>The Global Catalogue of Microorganisms (GCM) 10K type strain sequencing project: providing services to taxonomists for standard genome sequencing and annotation.</title>
        <authorList>
            <consortium name="The Broad Institute Genomics Platform"/>
            <consortium name="The Broad Institute Genome Sequencing Center for Infectious Disease"/>
            <person name="Wu L."/>
            <person name="Ma J."/>
        </authorList>
    </citation>
    <scope>NUCLEOTIDE SEQUENCE [LARGE SCALE GENOMIC DNA]</scope>
    <source>
        <strain evidence="5">CCM 7224</strain>
    </source>
</reference>
<dbReference type="Proteomes" id="UP001595834">
    <property type="component" value="Unassembled WGS sequence"/>
</dbReference>
<evidence type="ECO:0000256" key="1">
    <source>
        <dbReference type="ARBA" id="ARBA00023002"/>
    </source>
</evidence>